<dbReference type="AlphaFoldDB" id="A0A5C1QNN4"/>
<protein>
    <submittedName>
        <fullName evidence="7">ABC transporter permease</fullName>
    </submittedName>
</protein>
<name>A0A5C1QNN4_9SPIO</name>
<dbReference type="GO" id="GO:0005886">
    <property type="term" value="C:plasma membrane"/>
    <property type="evidence" value="ECO:0007669"/>
    <property type="project" value="UniProtKB-SubCell"/>
</dbReference>
<feature type="transmembrane region" description="Helical" evidence="6">
    <location>
        <begin position="143"/>
        <end position="161"/>
    </location>
</feature>
<dbReference type="InterPro" id="IPR001851">
    <property type="entry name" value="ABC_transp_permease"/>
</dbReference>
<accession>A0A5C1QNN4</accession>
<feature type="transmembrane region" description="Helical" evidence="6">
    <location>
        <begin position="267"/>
        <end position="285"/>
    </location>
</feature>
<feature type="transmembrane region" description="Helical" evidence="6">
    <location>
        <begin position="61"/>
        <end position="83"/>
    </location>
</feature>
<dbReference type="PANTHER" id="PTHR43370:SF2">
    <property type="entry name" value="ABC TRANSPORTER PERMEASE PROTEIN"/>
    <property type="match status" value="1"/>
</dbReference>
<keyword evidence="4 6" id="KW-1133">Transmembrane helix</keyword>
<feature type="transmembrane region" description="Helical" evidence="6">
    <location>
        <begin position="181"/>
        <end position="203"/>
    </location>
</feature>
<evidence type="ECO:0000256" key="3">
    <source>
        <dbReference type="ARBA" id="ARBA00022692"/>
    </source>
</evidence>
<feature type="transmembrane region" description="Helical" evidence="6">
    <location>
        <begin position="34"/>
        <end position="55"/>
    </location>
</feature>
<evidence type="ECO:0000256" key="6">
    <source>
        <dbReference type="SAM" id="Phobius"/>
    </source>
</evidence>
<dbReference type="GO" id="GO:0022857">
    <property type="term" value="F:transmembrane transporter activity"/>
    <property type="evidence" value="ECO:0007669"/>
    <property type="project" value="InterPro"/>
</dbReference>
<proteinExistence type="predicted"/>
<comment type="subcellular location">
    <subcellularLocation>
        <location evidence="1">Cell membrane</location>
        <topology evidence="1">Multi-pass membrane protein</topology>
    </subcellularLocation>
</comment>
<dbReference type="EMBL" id="CP036150">
    <property type="protein sequence ID" value="QEN09715.1"/>
    <property type="molecule type" value="Genomic_DNA"/>
</dbReference>
<feature type="transmembrane region" description="Helical" evidence="6">
    <location>
        <begin position="90"/>
        <end position="108"/>
    </location>
</feature>
<dbReference type="RefSeq" id="WP_149487787.1">
    <property type="nucleotide sequence ID" value="NZ_CP036150.1"/>
</dbReference>
<evidence type="ECO:0000256" key="2">
    <source>
        <dbReference type="ARBA" id="ARBA00022475"/>
    </source>
</evidence>
<keyword evidence="3 6" id="KW-0812">Transmembrane</keyword>
<dbReference type="Pfam" id="PF02653">
    <property type="entry name" value="BPD_transp_2"/>
    <property type="match status" value="1"/>
</dbReference>
<dbReference type="PANTHER" id="PTHR43370">
    <property type="entry name" value="SUGAR ABC TRANSPORTER INTEGRAL MEMBRANE PROTEIN-RELATED"/>
    <property type="match status" value="1"/>
</dbReference>
<feature type="transmembrane region" description="Helical" evidence="6">
    <location>
        <begin position="243"/>
        <end position="261"/>
    </location>
</feature>
<gene>
    <name evidence="7" type="ORF">EXM22_17625</name>
</gene>
<evidence type="ECO:0000313" key="7">
    <source>
        <dbReference type="EMBL" id="QEN09715.1"/>
    </source>
</evidence>
<organism evidence="7 8">
    <name type="scientific">Oceanispirochaeta crateris</name>
    <dbReference type="NCBI Taxonomy" id="2518645"/>
    <lineage>
        <taxon>Bacteria</taxon>
        <taxon>Pseudomonadati</taxon>
        <taxon>Spirochaetota</taxon>
        <taxon>Spirochaetia</taxon>
        <taxon>Spirochaetales</taxon>
        <taxon>Spirochaetaceae</taxon>
        <taxon>Oceanispirochaeta</taxon>
    </lineage>
</organism>
<evidence type="ECO:0000256" key="1">
    <source>
        <dbReference type="ARBA" id="ARBA00004651"/>
    </source>
</evidence>
<reference evidence="7 8" key="1">
    <citation type="submission" date="2019-02" db="EMBL/GenBank/DDBJ databases">
        <title>Complete Genome Sequence and Methylome Analysis of free living Spirochaetas.</title>
        <authorList>
            <person name="Fomenkov A."/>
            <person name="Dubinina G."/>
            <person name="Leshcheva N."/>
            <person name="Mikheeva N."/>
            <person name="Grabovich M."/>
            <person name="Vincze T."/>
            <person name="Roberts R.J."/>
        </authorList>
    </citation>
    <scope>NUCLEOTIDE SEQUENCE [LARGE SCALE GENOMIC DNA]</scope>
    <source>
        <strain evidence="7 8">K2</strain>
    </source>
</reference>
<dbReference type="KEGG" id="ock:EXM22_17625"/>
<sequence length="308" mass="32717">MLEILTSILVRTIVAGTPLLLGTLGEVVTERAGILNLGIEGMMSLGAVTGFIVTFTTGNPWLGMIAAIIVGALFSLIHAFVTISLRANQVVSGLALTMLGLGLSGLWGKPFIGRPLETKMSAIAIPGLSKIPVIGKVLFYQDAYFYLSVLLGVIVWFIMKYTKLGITIRSVGENPKAAETLGINVGLIKYACVMVGGAFAGMAGAHLSTAYSKSWIEGMTSGRGWIVIALTIFALWEPSKAFLGAYVFGGIFVIQYVLQPLGISPNLLAMLPYLTTLGVLLFYGMSSKGKRKMSAPATLGEPYIRGSR</sequence>
<evidence type="ECO:0000256" key="5">
    <source>
        <dbReference type="ARBA" id="ARBA00023136"/>
    </source>
</evidence>
<keyword evidence="5 6" id="KW-0472">Membrane</keyword>
<dbReference type="OrthoDB" id="9792579at2"/>
<evidence type="ECO:0000313" key="8">
    <source>
        <dbReference type="Proteomes" id="UP000324209"/>
    </source>
</evidence>
<keyword evidence="8" id="KW-1185">Reference proteome</keyword>
<keyword evidence="2" id="KW-1003">Cell membrane</keyword>
<dbReference type="CDD" id="cd06580">
    <property type="entry name" value="TM_PBP1_transp_TpRbsC_like"/>
    <property type="match status" value="1"/>
</dbReference>
<feature type="transmembrane region" description="Helical" evidence="6">
    <location>
        <begin position="6"/>
        <end position="27"/>
    </location>
</feature>
<dbReference type="Proteomes" id="UP000324209">
    <property type="component" value="Chromosome"/>
</dbReference>
<evidence type="ECO:0000256" key="4">
    <source>
        <dbReference type="ARBA" id="ARBA00022989"/>
    </source>
</evidence>
<feature type="transmembrane region" description="Helical" evidence="6">
    <location>
        <begin position="215"/>
        <end position="236"/>
    </location>
</feature>